<comment type="similarity">
    <text evidence="5">Belongs to the SAT4 family.</text>
</comment>
<feature type="transmembrane region" description="Helical" evidence="7">
    <location>
        <begin position="200"/>
        <end position="219"/>
    </location>
</feature>
<gene>
    <name evidence="9" type="ORF">K491DRAFT_670618</name>
</gene>
<keyword evidence="4 7" id="KW-0472">Membrane</keyword>
<dbReference type="Proteomes" id="UP000799324">
    <property type="component" value="Unassembled WGS sequence"/>
</dbReference>
<proteinExistence type="inferred from homology"/>
<organism evidence="9 10">
    <name type="scientific">Lophiostoma macrostomum CBS 122681</name>
    <dbReference type="NCBI Taxonomy" id="1314788"/>
    <lineage>
        <taxon>Eukaryota</taxon>
        <taxon>Fungi</taxon>
        <taxon>Dikarya</taxon>
        <taxon>Ascomycota</taxon>
        <taxon>Pezizomycotina</taxon>
        <taxon>Dothideomycetes</taxon>
        <taxon>Pleosporomycetidae</taxon>
        <taxon>Pleosporales</taxon>
        <taxon>Lophiostomataceae</taxon>
        <taxon>Lophiostoma</taxon>
    </lineage>
</organism>
<dbReference type="InterPro" id="IPR049326">
    <property type="entry name" value="Rhodopsin_dom_fungi"/>
</dbReference>
<keyword evidence="3 7" id="KW-1133">Transmembrane helix</keyword>
<feature type="transmembrane region" description="Helical" evidence="7">
    <location>
        <begin position="163"/>
        <end position="188"/>
    </location>
</feature>
<feature type="region of interest" description="Disordered" evidence="6">
    <location>
        <begin position="332"/>
        <end position="365"/>
    </location>
</feature>
<feature type="transmembrane region" description="Helical" evidence="7">
    <location>
        <begin position="6"/>
        <end position="31"/>
    </location>
</feature>
<dbReference type="AlphaFoldDB" id="A0A6A6SLT6"/>
<accession>A0A6A6SLT6</accession>
<evidence type="ECO:0000256" key="2">
    <source>
        <dbReference type="ARBA" id="ARBA00022692"/>
    </source>
</evidence>
<evidence type="ECO:0000256" key="3">
    <source>
        <dbReference type="ARBA" id="ARBA00022989"/>
    </source>
</evidence>
<keyword evidence="10" id="KW-1185">Reference proteome</keyword>
<evidence type="ECO:0000256" key="6">
    <source>
        <dbReference type="SAM" id="MobiDB-lite"/>
    </source>
</evidence>
<evidence type="ECO:0000256" key="4">
    <source>
        <dbReference type="ARBA" id="ARBA00023136"/>
    </source>
</evidence>
<evidence type="ECO:0000313" key="10">
    <source>
        <dbReference type="Proteomes" id="UP000799324"/>
    </source>
</evidence>
<dbReference type="OrthoDB" id="444631at2759"/>
<evidence type="ECO:0000313" key="9">
    <source>
        <dbReference type="EMBL" id="KAF2648432.1"/>
    </source>
</evidence>
<dbReference type="InterPro" id="IPR052337">
    <property type="entry name" value="SAT4-like"/>
</dbReference>
<dbReference type="EMBL" id="MU004539">
    <property type="protein sequence ID" value="KAF2648432.1"/>
    <property type="molecule type" value="Genomic_DNA"/>
</dbReference>
<feature type="transmembrane region" description="Helical" evidence="7">
    <location>
        <begin position="86"/>
        <end position="110"/>
    </location>
</feature>
<evidence type="ECO:0000256" key="7">
    <source>
        <dbReference type="SAM" id="Phobius"/>
    </source>
</evidence>
<feature type="domain" description="Rhodopsin" evidence="8">
    <location>
        <begin position="27"/>
        <end position="264"/>
    </location>
</feature>
<evidence type="ECO:0000259" key="8">
    <source>
        <dbReference type="Pfam" id="PF20684"/>
    </source>
</evidence>
<protein>
    <recommendedName>
        <fullName evidence="8">Rhodopsin domain-containing protein</fullName>
    </recommendedName>
</protein>
<reference evidence="9" key="1">
    <citation type="journal article" date="2020" name="Stud. Mycol.">
        <title>101 Dothideomycetes genomes: a test case for predicting lifestyles and emergence of pathogens.</title>
        <authorList>
            <person name="Haridas S."/>
            <person name="Albert R."/>
            <person name="Binder M."/>
            <person name="Bloem J."/>
            <person name="Labutti K."/>
            <person name="Salamov A."/>
            <person name="Andreopoulos B."/>
            <person name="Baker S."/>
            <person name="Barry K."/>
            <person name="Bills G."/>
            <person name="Bluhm B."/>
            <person name="Cannon C."/>
            <person name="Castanera R."/>
            <person name="Culley D."/>
            <person name="Daum C."/>
            <person name="Ezra D."/>
            <person name="Gonzalez J."/>
            <person name="Henrissat B."/>
            <person name="Kuo A."/>
            <person name="Liang C."/>
            <person name="Lipzen A."/>
            <person name="Lutzoni F."/>
            <person name="Magnuson J."/>
            <person name="Mondo S."/>
            <person name="Nolan M."/>
            <person name="Ohm R."/>
            <person name="Pangilinan J."/>
            <person name="Park H.-J."/>
            <person name="Ramirez L."/>
            <person name="Alfaro M."/>
            <person name="Sun H."/>
            <person name="Tritt A."/>
            <person name="Yoshinaga Y."/>
            <person name="Zwiers L.-H."/>
            <person name="Turgeon B."/>
            <person name="Goodwin S."/>
            <person name="Spatafora J."/>
            <person name="Crous P."/>
            <person name="Grigoriev I."/>
        </authorList>
    </citation>
    <scope>NUCLEOTIDE SEQUENCE</scope>
    <source>
        <strain evidence="9">CBS 122681</strain>
    </source>
</reference>
<dbReference type="PANTHER" id="PTHR33048:SF47">
    <property type="entry name" value="INTEGRAL MEMBRANE PROTEIN-RELATED"/>
    <property type="match status" value="1"/>
</dbReference>
<name>A0A6A6SLT6_9PLEO</name>
<dbReference type="PANTHER" id="PTHR33048">
    <property type="entry name" value="PTH11-LIKE INTEGRAL MEMBRANE PROTEIN (AFU_ORTHOLOGUE AFUA_5G11245)"/>
    <property type="match status" value="1"/>
</dbReference>
<feature type="compositionally biased region" description="Polar residues" evidence="6">
    <location>
        <begin position="345"/>
        <end position="356"/>
    </location>
</feature>
<feature type="transmembrane region" description="Helical" evidence="7">
    <location>
        <begin position="122"/>
        <end position="143"/>
    </location>
</feature>
<dbReference type="GO" id="GO:0016020">
    <property type="term" value="C:membrane"/>
    <property type="evidence" value="ECO:0007669"/>
    <property type="project" value="UniProtKB-SubCell"/>
</dbReference>
<feature type="transmembrane region" description="Helical" evidence="7">
    <location>
        <begin position="43"/>
        <end position="66"/>
    </location>
</feature>
<evidence type="ECO:0000256" key="5">
    <source>
        <dbReference type="ARBA" id="ARBA00038359"/>
    </source>
</evidence>
<comment type="subcellular location">
    <subcellularLocation>
        <location evidence="1">Membrane</location>
        <topology evidence="1">Multi-pass membrane protein</topology>
    </subcellularLocation>
</comment>
<keyword evidence="2 7" id="KW-0812">Transmembrane</keyword>
<feature type="compositionally biased region" description="Basic and acidic residues" evidence="6">
    <location>
        <begin position="332"/>
        <end position="342"/>
    </location>
</feature>
<evidence type="ECO:0000256" key="1">
    <source>
        <dbReference type="ARBA" id="ARBA00004141"/>
    </source>
</evidence>
<dbReference type="Pfam" id="PF20684">
    <property type="entry name" value="Fung_rhodopsin"/>
    <property type="match status" value="1"/>
</dbReference>
<sequence length="365" mass="40382">MSIAQHGMAALAISCVFTALAFCILLLRLYTRLFIIRYFRFDEYLIILAMLCSIALTAAIGVQVRYGMGKHISDIDPADTSSSLKAFWISLIVYNLSLGVIKSSILLQYLNVFPPRKFRIACWVILAIVVGYTIWTVCASIFFCIPVDSFWTGRQPARCLNRYAMWFTNASINIVSDFVIILLPMPIIRSLNLARAQKRALIGVFAVGGFVCLVSIFRLQSLVKISTSHDETYDNPPAATWSSVETNIGIICSCLPCLRPLMTRVFPSIMSSGQRQSSGVGGVYHPRNEPATMLRSIGSEAEAGGSEWNKDSKEGKGNIRVLTEVHVRVEESDVLEREDGVRKGNMSTRSENSTETLVRGIGNGT</sequence>